<dbReference type="RefSeq" id="WP_285662319.1">
    <property type="nucleotide sequence ID" value="NZ_BSTX01000001.1"/>
</dbReference>
<keyword evidence="2" id="KW-1185">Reference proteome</keyword>
<dbReference type="Proteomes" id="UP001165079">
    <property type="component" value="Unassembled WGS sequence"/>
</dbReference>
<dbReference type="AlphaFoldDB" id="A0A9W6SJL0"/>
<dbReference type="EMBL" id="BSTX01000001">
    <property type="protein sequence ID" value="GLZ77188.1"/>
    <property type="molecule type" value="Genomic_DNA"/>
</dbReference>
<reference evidence="1" key="1">
    <citation type="submission" date="2023-03" db="EMBL/GenBank/DDBJ databases">
        <title>Actinorhabdospora filicis NBRC 111898.</title>
        <authorList>
            <person name="Ichikawa N."/>
            <person name="Sato H."/>
            <person name="Tonouchi N."/>
        </authorList>
    </citation>
    <scope>NUCLEOTIDE SEQUENCE</scope>
    <source>
        <strain evidence="1">NBRC 111898</strain>
    </source>
</reference>
<gene>
    <name evidence="1" type="ORF">Afil01_19950</name>
</gene>
<evidence type="ECO:0000313" key="2">
    <source>
        <dbReference type="Proteomes" id="UP001165079"/>
    </source>
</evidence>
<organism evidence="1 2">
    <name type="scientific">Actinorhabdospora filicis</name>
    <dbReference type="NCBI Taxonomy" id="1785913"/>
    <lineage>
        <taxon>Bacteria</taxon>
        <taxon>Bacillati</taxon>
        <taxon>Actinomycetota</taxon>
        <taxon>Actinomycetes</taxon>
        <taxon>Micromonosporales</taxon>
        <taxon>Micromonosporaceae</taxon>
        <taxon>Actinorhabdospora</taxon>
    </lineage>
</organism>
<sequence length="162" mass="18200">MQYTVDVRLRQPAGTPPLDAPQQHGVARILHPPLRRYLDREYLLLVERSPAPPMLRVRPHPNGVHLTMHIHATSRAEAEDRAYAIATLAVAEGMLLVDWHITSSRVQPRQTRSWHCPTPRLPASVVPGVNWGRAVELWPDACEVTERPPAGGHYRKPASFAI</sequence>
<accession>A0A9W6SJL0</accession>
<name>A0A9W6SJL0_9ACTN</name>
<protein>
    <submittedName>
        <fullName evidence="1">Uncharacterized protein</fullName>
    </submittedName>
</protein>
<evidence type="ECO:0000313" key="1">
    <source>
        <dbReference type="EMBL" id="GLZ77188.1"/>
    </source>
</evidence>
<comment type="caution">
    <text evidence="1">The sequence shown here is derived from an EMBL/GenBank/DDBJ whole genome shotgun (WGS) entry which is preliminary data.</text>
</comment>
<proteinExistence type="predicted"/>